<evidence type="ECO:0000313" key="1">
    <source>
        <dbReference type="EMBL" id="VUX47992.1"/>
    </source>
</evidence>
<name>A0A564WHQ8_9PROT</name>
<sequence>MNAIDTGPVRSDRARLLQSVPQTFGPDSNWISQRVIEANSSLSRPAPFQEQLSASMSLEEQLFNSRAACKIWTSQIAMHLEPGRRERFFAQVDSLLDAEEWDEGDRPIAEASFVTLLRLLLLIRPKRWPGLGASMDGHVIAAWTADQNRLTIECLPEDQLRWVLVRYRNGERKSAADDTALLGLPDALQPYEPQIWFSE</sequence>
<keyword evidence="2" id="KW-1185">Reference proteome</keyword>
<protein>
    <submittedName>
        <fullName evidence="1">Uncharacterized protein</fullName>
    </submittedName>
</protein>
<dbReference type="Proteomes" id="UP000326641">
    <property type="component" value="Unassembled WGS sequence"/>
</dbReference>
<evidence type="ECO:0000313" key="2">
    <source>
        <dbReference type="Proteomes" id="UP000326641"/>
    </source>
</evidence>
<proteinExistence type="predicted"/>
<reference evidence="1" key="1">
    <citation type="submission" date="2018-11" db="EMBL/GenBank/DDBJ databases">
        <authorList>
            <person name="Onetto C."/>
        </authorList>
    </citation>
    <scope>NUCLEOTIDE SEQUENCE [LARGE SCALE GENOMIC DNA]</scope>
</reference>
<accession>A0A564WHQ8</accession>
<organism evidence="1 2">
    <name type="scientific">Candidatus Defluviicoccus seviourii</name>
    <dbReference type="NCBI Taxonomy" id="2565273"/>
    <lineage>
        <taxon>Bacteria</taxon>
        <taxon>Pseudomonadati</taxon>
        <taxon>Pseudomonadota</taxon>
        <taxon>Alphaproteobacteria</taxon>
        <taxon>Rhodospirillales</taxon>
        <taxon>Rhodospirillaceae</taxon>
        <taxon>Defluviicoccus</taxon>
    </lineage>
</organism>
<dbReference type="AlphaFoldDB" id="A0A564WHQ8"/>
<dbReference type="EMBL" id="UXAT02000054">
    <property type="protein sequence ID" value="VUX47992.1"/>
    <property type="molecule type" value="Genomic_DNA"/>
</dbReference>
<comment type="caution">
    <text evidence="1">The sequence shown here is derived from an EMBL/GenBank/DDBJ whole genome shotgun (WGS) entry which is preliminary data.</text>
</comment>
<gene>
    <name evidence="1" type="ORF">DF3PA_90009</name>
</gene>